<feature type="chain" id="PRO_5045268761" description="3-keto-disaccharide hydrolase domain-containing protein" evidence="1">
    <location>
        <begin position="21"/>
        <end position="216"/>
    </location>
</feature>
<gene>
    <name evidence="2" type="ORF">PQO05_19680</name>
</gene>
<evidence type="ECO:0000313" key="3">
    <source>
        <dbReference type="Proteomes" id="UP001216139"/>
    </source>
</evidence>
<organism evidence="2 3">
    <name type="scientific">Mucilaginibacter jinjuensis</name>
    <dbReference type="NCBI Taxonomy" id="1176721"/>
    <lineage>
        <taxon>Bacteria</taxon>
        <taxon>Pseudomonadati</taxon>
        <taxon>Bacteroidota</taxon>
        <taxon>Sphingobacteriia</taxon>
        <taxon>Sphingobacteriales</taxon>
        <taxon>Sphingobacteriaceae</taxon>
        <taxon>Mucilaginibacter</taxon>
    </lineage>
</organism>
<evidence type="ECO:0000256" key="1">
    <source>
        <dbReference type="SAM" id="SignalP"/>
    </source>
</evidence>
<evidence type="ECO:0008006" key="4">
    <source>
        <dbReference type="Google" id="ProtNLM"/>
    </source>
</evidence>
<proteinExistence type="predicted"/>
<protein>
    <recommendedName>
        <fullName evidence="4">3-keto-disaccharide hydrolase domain-containing protein</fullName>
    </recommendedName>
</protein>
<evidence type="ECO:0000313" key="2">
    <source>
        <dbReference type="EMBL" id="WCT10961.1"/>
    </source>
</evidence>
<dbReference type="RefSeq" id="WP_273629150.1">
    <property type="nucleotide sequence ID" value="NZ_CP117167.1"/>
</dbReference>
<sequence length="216" mass="24742">MKFKIQYILPLCLISLSAFSQMSTKVDLLKQSREKKINIFNRHGGVLKSIDTVMYLDEQADVGIAWLNSYTFTNGTIEFDMKGKDVLQQSFVGIAFHATDEHTYDAIYFRPFNFKADDAVRKSHAVQYISIPNYDWPVLREKFPNKYEQPLESAPEPNNWFHVKIIVQGVTISVYVNHNTKAALTVQQLARLNGTRIGFWAGNGSEGEWKNLTITQ</sequence>
<accession>A0ABY7T3Q3</accession>
<keyword evidence="3" id="KW-1185">Reference proteome</keyword>
<reference evidence="2 3" key="1">
    <citation type="submission" date="2023-02" db="EMBL/GenBank/DDBJ databases">
        <title>Genome sequence of Mucilaginibacter jinjuensis strain KACC 16571.</title>
        <authorList>
            <person name="Kim S."/>
            <person name="Heo J."/>
            <person name="Kwon S.-W."/>
        </authorList>
    </citation>
    <scope>NUCLEOTIDE SEQUENCE [LARGE SCALE GENOMIC DNA]</scope>
    <source>
        <strain evidence="2 3">KACC 16571</strain>
    </source>
</reference>
<feature type="signal peptide" evidence="1">
    <location>
        <begin position="1"/>
        <end position="20"/>
    </location>
</feature>
<name>A0ABY7T3Q3_9SPHI</name>
<dbReference type="Proteomes" id="UP001216139">
    <property type="component" value="Chromosome"/>
</dbReference>
<dbReference type="Gene3D" id="2.60.120.560">
    <property type="entry name" value="Exo-inulinase, domain 1"/>
    <property type="match status" value="1"/>
</dbReference>
<dbReference type="EMBL" id="CP117167">
    <property type="protein sequence ID" value="WCT10961.1"/>
    <property type="molecule type" value="Genomic_DNA"/>
</dbReference>
<keyword evidence="1" id="KW-0732">Signal</keyword>